<dbReference type="InterPro" id="IPR011083">
    <property type="entry name" value="Phage_tail_collar_dom"/>
</dbReference>
<evidence type="ECO:0000313" key="6">
    <source>
        <dbReference type="Proteomes" id="UP000321891"/>
    </source>
</evidence>
<dbReference type="Pfam" id="PF07484">
    <property type="entry name" value="Collar"/>
    <property type="match status" value="3"/>
</dbReference>
<dbReference type="Proteomes" id="UP000032671">
    <property type="component" value="Unassembled WGS sequence"/>
</dbReference>
<dbReference type="Gene3D" id="3.90.1340.10">
    <property type="entry name" value="Phage tail collar domain"/>
    <property type="match status" value="3"/>
</dbReference>
<dbReference type="Gene3D" id="2.170.16.10">
    <property type="entry name" value="Hedgehog/Intein (Hint) domain"/>
    <property type="match status" value="1"/>
</dbReference>
<feature type="domain" description="Phage tail collar" evidence="1">
    <location>
        <begin position="282"/>
        <end position="339"/>
    </location>
</feature>
<organism evidence="3 5">
    <name type="scientific">Acetobacter cibinongensis</name>
    <dbReference type="NCBI Taxonomy" id="146475"/>
    <lineage>
        <taxon>Bacteria</taxon>
        <taxon>Pseudomonadati</taxon>
        <taxon>Pseudomonadota</taxon>
        <taxon>Alphaproteobacteria</taxon>
        <taxon>Acetobacterales</taxon>
        <taxon>Acetobacteraceae</taxon>
        <taxon>Acetobacter</taxon>
    </lineage>
</organism>
<sequence>MRAETFDNNQKTITLTQAIVASGSFLSAESSSDMPTAMIRTFAFDNILTSVTLKSQGQLLSVSGNEQLYVSIGSIYGGDDYKSFNIPDLAGKIEVGSQSYIDLGQVTGESQTTLTEGQLPPALGGVSQSVDNAQPSLKVNYLIRVTSDPSAPGFVGEVDAFAGSISTIAGGQFLVAAGQLLQISLFPQLFNAIGTTYGGDGRTTFALPNLTGRSIIGTSSTLRLGAVVGQQTLSLSNANVPVSDGGKGTSFDNRAPGLALNYIICVSGAYPNSGSDRGPVMGEIRAYAGSETSIPQGWVLANGALLSINQNQALFSLLGTTYGGNGFSNFALPNLSDTVVAGSGGAQSFGTTYGSNTAILSVSDAACFCRGSRIRTSRGDIPVEEIQMGDHIVAFDDDMTQGSIRQVMWVGQSRAVVRARLPDDESGYPVRLLKGAIAHNVPYKDMLITSEHCLFLDGRFVPVRMLVNGRSIFFDKSIVSYDYYHVETEDHSVIMADGVLTESYLDTGNRFAFNQNAPVVSIRQSRNLTWDNASALLDVSRHFVEPLFRSFQSRADRIEHAGRSQAPILTYEDGLRLVTETGRVLHPIRKVKDRVMFNIPSGVSSVRILSNASRPCDVIGPFVDDRRRLGVLVGYIELFESDTMTTLTSHLQDVDLSGWNTIENSAMRWTNGSALLPLRSRSVGNTAIMALQIHSAGPYLASDSYSGAVTLQVNANWRY</sequence>
<evidence type="ECO:0000313" key="3">
    <source>
        <dbReference type="EMBL" id="GAN61684.1"/>
    </source>
</evidence>
<evidence type="ECO:0000259" key="2">
    <source>
        <dbReference type="Pfam" id="PF13403"/>
    </source>
</evidence>
<dbReference type="InterPro" id="IPR037053">
    <property type="entry name" value="Phage_tail_collar_dom_sf"/>
</dbReference>
<reference evidence="3 5" key="1">
    <citation type="submission" date="2012-11" db="EMBL/GenBank/DDBJ databases">
        <title>Whole genome sequence of Acetobacter cibinongensis 4H-1.</title>
        <authorList>
            <person name="Azuma Y."/>
            <person name="Higashiura N."/>
            <person name="Hirakawa H."/>
            <person name="Matsushita K."/>
        </authorList>
    </citation>
    <scope>NUCLEOTIDE SEQUENCE [LARGE SCALE GENOMIC DNA]</scope>
    <source>
        <strain evidence="3 5">4H-1</strain>
    </source>
</reference>
<dbReference type="EMBL" id="BAMV01000055">
    <property type="protein sequence ID" value="GAN61684.1"/>
    <property type="molecule type" value="Genomic_DNA"/>
</dbReference>
<dbReference type="SUPFAM" id="SSF51294">
    <property type="entry name" value="Hedgehog/intein (Hint) domain"/>
    <property type="match status" value="1"/>
</dbReference>
<dbReference type="Proteomes" id="UP000321891">
    <property type="component" value="Unassembled WGS sequence"/>
</dbReference>
<feature type="domain" description="Hedgehog/Intein (Hint)" evidence="2">
    <location>
        <begin position="367"/>
        <end position="507"/>
    </location>
</feature>
<feature type="domain" description="Phage tail collar" evidence="1">
    <location>
        <begin position="38"/>
        <end position="92"/>
    </location>
</feature>
<protein>
    <submittedName>
        <fullName evidence="3">Outer membrane protein</fullName>
    </submittedName>
</protein>
<feature type="domain" description="Phage tail collar" evidence="1">
    <location>
        <begin position="156"/>
        <end position="215"/>
    </location>
</feature>
<reference evidence="4 6" key="2">
    <citation type="submission" date="2019-07" db="EMBL/GenBank/DDBJ databases">
        <title>Whole genome shotgun sequence of Acetobacter cibinongensis NBRC 16605.</title>
        <authorList>
            <person name="Hosoyama A."/>
            <person name="Uohara A."/>
            <person name="Ohji S."/>
            <person name="Ichikawa N."/>
        </authorList>
    </citation>
    <scope>NUCLEOTIDE SEQUENCE [LARGE SCALE GENOMIC DNA]</scope>
    <source>
        <strain evidence="4 6">NBRC 16605</strain>
    </source>
</reference>
<evidence type="ECO:0000259" key="1">
    <source>
        <dbReference type="Pfam" id="PF07484"/>
    </source>
</evidence>
<comment type="caution">
    <text evidence="3">The sequence shown here is derived from an EMBL/GenBank/DDBJ whole genome shotgun (WGS) entry which is preliminary data.</text>
</comment>
<dbReference type="STRING" id="1231339.Abci_057_002"/>
<dbReference type="SUPFAM" id="SSF88874">
    <property type="entry name" value="Receptor-binding domain of short tail fibre protein gp12"/>
    <property type="match status" value="3"/>
</dbReference>
<proteinExistence type="predicted"/>
<dbReference type="RefSeq" id="WP_052944843.1">
    <property type="nucleotide sequence ID" value="NZ_BAMV01000055.1"/>
</dbReference>
<accession>A0A6N3SRT0</accession>
<gene>
    <name evidence="3" type="ORF">Abci_057_002</name>
    <name evidence="4" type="ORF">ACI01nite_27370</name>
</gene>
<accession>A0A0D6N6S6</accession>
<dbReference type="Pfam" id="PF13403">
    <property type="entry name" value="Hint_2"/>
    <property type="match status" value="1"/>
</dbReference>
<dbReference type="InterPro" id="IPR036844">
    <property type="entry name" value="Hint_dom_sf"/>
</dbReference>
<evidence type="ECO:0000313" key="4">
    <source>
        <dbReference type="EMBL" id="GEL60135.1"/>
    </source>
</evidence>
<dbReference type="InterPro" id="IPR028992">
    <property type="entry name" value="Hedgehog/Intein_dom"/>
</dbReference>
<dbReference type="EMBL" id="BJVU01000029">
    <property type="protein sequence ID" value="GEL60135.1"/>
    <property type="molecule type" value="Genomic_DNA"/>
</dbReference>
<evidence type="ECO:0000313" key="5">
    <source>
        <dbReference type="Proteomes" id="UP000032671"/>
    </source>
</evidence>
<name>A0A0D6N6S6_9PROT</name>
<dbReference type="AlphaFoldDB" id="A0A0D6N6S6"/>
<keyword evidence="6" id="KW-1185">Reference proteome</keyword>